<protein>
    <submittedName>
        <fullName evidence="3">PH domain-containing protein</fullName>
    </submittedName>
</protein>
<keyword evidence="1" id="KW-0472">Membrane</keyword>
<evidence type="ECO:0000313" key="4">
    <source>
        <dbReference type="Proteomes" id="UP001597010"/>
    </source>
</evidence>
<evidence type="ECO:0000259" key="2">
    <source>
        <dbReference type="Pfam" id="PF06713"/>
    </source>
</evidence>
<accession>A0ABW3APU8</accession>
<comment type="caution">
    <text evidence="3">The sequence shown here is derived from an EMBL/GenBank/DDBJ whole genome shotgun (WGS) entry which is preliminary data.</text>
</comment>
<dbReference type="EMBL" id="JBHTHZ010000002">
    <property type="protein sequence ID" value="MFD0792867.1"/>
    <property type="molecule type" value="Genomic_DNA"/>
</dbReference>
<sequence>MGEIKVYTSKKGIIVFIPLLILTGVIITGIITGEYWPAVICTLLLAILILPMLFNTNYTITGDNKLIVKCGLLINQSIDIVSIKKITPTKSILSSPALSLDRLEVTYNKFDAVIISPENKENFVADLQNINPAIEYVNKSQL</sequence>
<reference evidence="4" key="1">
    <citation type="journal article" date="2019" name="Int. J. Syst. Evol. Microbiol.">
        <title>The Global Catalogue of Microorganisms (GCM) 10K type strain sequencing project: providing services to taxonomists for standard genome sequencing and annotation.</title>
        <authorList>
            <consortium name="The Broad Institute Genomics Platform"/>
            <consortium name="The Broad Institute Genome Sequencing Center for Infectious Disease"/>
            <person name="Wu L."/>
            <person name="Ma J."/>
        </authorList>
    </citation>
    <scope>NUCLEOTIDE SEQUENCE [LARGE SCALE GENOMIC DNA]</scope>
    <source>
        <strain evidence="4">CCUG 61484</strain>
    </source>
</reference>
<evidence type="ECO:0000313" key="3">
    <source>
        <dbReference type="EMBL" id="MFD0792867.1"/>
    </source>
</evidence>
<dbReference type="RefSeq" id="WP_377111798.1">
    <property type="nucleotide sequence ID" value="NZ_JBHTHZ010000002.1"/>
</dbReference>
<dbReference type="InterPro" id="IPR009589">
    <property type="entry name" value="PH_YyaB-like"/>
</dbReference>
<feature type="transmembrane region" description="Helical" evidence="1">
    <location>
        <begin position="12"/>
        <end position="30"/>
    </location>
</feature>
<dbReference type="Proteomes" id="UP001597010">
    <property type="component" value="Unassembled WGS sequence"/>
</dbReference>
<proteinExistence type="predicted"/>
<evidence type="ECO:0000256" key="1">
    <source>
        <dbReference type="SAM" id="Phobius"/>
    </source>
</evidence>
<keyword evidence="1" id="KW-1133">Transmembrane helix</keyword>
<feature type="domain" description="Uncharacterized protein YyaB-like PH" evidence="2">
    <location>
        <begin position="56"/>
        <end position="131"/>
    </location>
</feature>
<dbReference type="Pfam" id="PF06713">
    <property type="entry name" value="bPH_4"/>
    <property type="match status" value="1"/>
</dbReference>
<keyword evidence="4" id="KW-1185">Reference proteome</keyword>
<name>A0ABW3APU8_9SPHI</name>
<keyword evidence="1" id="KW-0812">Transmembrane</keyword>
<gene>
    <name evidence="3" type="ORF">ACFQZX_04520</name>
</gene>
<organism evidence="3 4">
    <name type="scientific">Mucilaginibacter litoreus</name>
    <dbReference type="NCBI Taxonomy" id="1048221"/>
    <lineage>
        <taxon>Bacteria</taxon>
        <taxon>Pseudomonadati</taxon>
        <taxon>Bacteroidota</taxon>
        <taxon>Sphingobacteriia</taxon>
        <taxon>Sphingobacteriales</taxon>
        <taxon>Sphingobacteriaceae</taxon>
        <taxon>Mucilaginibacter</taxon>
    </lineage>
</organism>
<feature type="transmembrane region" description="Helical" evidence="1">
    <location>
        <begin position="36"/>
        <end position="54"/>
    </location>
</feature>